<dbReference type="EMBL" id="JASPKY010000107">
    <property type="protein sequence ID" value="KAK9736964.1"/>
    <property type="molecule type" value="Genomic_DNA"/>
</dbReference>
<name>A0AAW1LSX7_POPJA</name>
<keyword evidence="4" id="KW-1185">Reference proteome</keyword>
<reference evidence="3 4" key="1">
    <citation type="journal article" date="2024" name="BMC Genomics">
        <title>De novo assembly and annotation of Popillia japonica's genome with initial clues to its potential as an invasive pest.</title>
        <authorList>
            <person name="Cucini C."/>
            <person name="Boschi S."/>
            <person name="Funari R."/>
            <person name="Cardaioli E."/>
            <person name="Iannotti N."/>
            <person name="Marturano G."/>
            <person name="Paoli F."/>
            <person name="Bruttini M."/>
            <person name="Carapelli A."/>
            <person name="Frati F."/>
            <person name="Nardi F."/>
        </authorList>
    </citation>
    <scope>NUCLEOTIDE SEQUENCE [LARGE SCALE GENOMIC DNA]</scope>
    <source>
        <strain evidence="3">DMR45628</strain>
    </source>
</reference>
<feature type="region of interest" description="Disordered" evidence="2">
    <location>
        <begin position="128"/>
        <end position="244"/>
    </location>
</feature>
<feature type="compositionally biased region" description="Polar residues" evidence="2">
    <location>
        <begin position="164"/>
        <end position="184"/>
    </location>
</feature>
<protein>
    <recommendedName>
        <fullName evidence="5">Swi5-dependent recombination DNA repair protein 1 homolog</fullName>
    </recommendedName>
</protein>
<evidence type="ECO:0000313" key="3">
    <source>
        <dbReference type="EMBL" id="KAK9736964.1"/>
    </source>
</evidence>
<feature type="compositionally biased region" description="Basic and acidic residues" evidence="2">
    <location>
        <begin position="131"/>
        <end position="143"/>
    </location>
</feature>
<evidence type="ECO:0008006" key="5">
    <source>
        <dbReference type="Google" id="ProtNLM"/>
    </source>
</evidence>
<feature type="coiled-coil region" evidence="1">
    <location>
        <begin position="328"/>
        <end position="355"/>
    </location>
</feature>
<evidence type="ECO:0000256" key="1">
    <source>
        <dbReference type="SAM" id="Coils"/>
    </source>
</evidence>
<evidence type="ECO:0000313" key="4">
    <source>
        <dbReference type="Proteomes" id="UP001458880"/>
    </source>
</evidence>
<dbReference type="AlphaFoldDB" id="A0AAW1LSX7"/>
<dbReference type="Proteomes" id="UP001458880">
    <property type="component" value="Unassembled WGS sequence"/>
</dbReference>
<keyword evidence="1" id="KW-0175">Coiled coil</keyword>
<feature type="compositionally biased region" description="Basic residues" evidence="2">
    <location>
        <begin position="187"/>
        <end position="196"/>
    </location>
</feature>
<gene>
    <name evidence="3" type="ORF">QE152_g11120</name>
</gene>
<proteinExistence type="predicted"/>
<feature type="compositionally biased region" description="Low complexity" evidence="2">
    <location>
        <begin position="208"/>
        <end position="219"/>
    </location>
</feature>
<feature type="compositionally biased region" description="Basic and acidic residues" evidence="2">
    <location>
        <begin position="221"/>
        <end position="234"/>
    </location>
</feature>
<feature type="compositionally biased region" description="Polar residues" evidence="2">
    <location>
        <begin position="144"/>
        <end position="155"/>
    </location>
</feature>
<organism evidence="3 4">
    <name type="scientific">Popillia japonica</name>
    <name type="common">Japanese beetle</name>
    <dbReference type="NCBI Taxonomy" id="7064"/>
    <lineage>
        <taxon>Eukaryota</taxon>
        <taxon>Metazoa</taxon>
        <taxon>Ecdysozoa</taxon>
        <taxon>Arthropoda</taxon>
        <taxon>Hexapoda</taxon>
        <taxon>Insecta</taxon>
        <taxon>Pterygota</taxon>
        <taxon>Neoptera</taxon>
        <taxon>Endopterygota</taxon>
        <taxon>Coleoptera</taxon>
        <taxon>Polyphaga</taxon>
        <taxon>Scarabaeiformia</taxon>
        <taxon>Scarabaeidae</taxon>
        <taxon>Rutelinae</taxon>
        <taxon>Popillia</taxon>
    </lineage>
</organism>
<accession>A0AAW1LSX7</accession>
<sequence>MTTPIRKSLLTPYRRIGLSRNKKPLNNGSFISPFKTADIKLITDDVLPINARISKAKTCDEVPSISIACNKQKQHSNEGIKVNVGDSSIPIVLNENKNKIKTRKDDSKKKDNITKENIETETKIVKTNQKKKQENKKIYKREQIQVSDTNENTPELENKKINMSDKNCNRNKSTSSQECNITELKTNHKGKTKRKKYVLDSDDDNDSDFSGFPSSGSSDKSATHENSRNEDFEIKKRKRMNTVDLQHNSKNNITQKTDFRNDLINGEILNNIEINETKPKPKSNKTIKRKFSLSLKKSTSDSTVLSDEEESVRIHKKSDANTLENKENSDIIEEILKLEKTVQNKEDQLHKLKQAEIYRNLHKLGDLKSETDVWKSGCKNALRDLLKSLNQHSAIDMNTMLANLKIPQNMFKYDVDNDCFYE</sequence>
<evidence type="ECO:0000256" key="2">
    <source>
        <dbReference type="SAM" id="MobiDB-lite"/>
    </source>
</evidence>
<comment type="caution">
    <text evidence="3">The sequence shown here is derived from an EMBL/GenBank/DDBJ whole genome shotgun (WGS) entry which is preliminary data.</text>
</comment>